<reference evidence="2" key="2">
    <citation type="submission" date="2020-11" db="EMBL/GenBank/DDBJ databases">
        <authorList>
            <person name="McCartney M.A."/>
            <person name="Auch B."/>
            <person name="Kono T."/>
            <person name="Mallez S."/>
            <person name="Becker A."/>
            <person name="Gohl D.M."/>
            <person name="Silverstein K.A.T."/>
            <person name="Koren S."/>
            <person name="Bechman K.B."/>
            <person name="Herman A."/>
            <person name="Abrahante J.E."/>
            <person name="Garbe J."/>
        </authorList>
    </citation>
    <scope>NUCLEOTIDE SEQUENCE</scope>
    <source>
        <strain evidence="2">Duluth1</strain>
        <tissue evidence="2">Whole animal</tissue>
    </source>
</reference>
<evidence type="ECO:0000313" key="3">
    <source>
        <dbReference type="Proteomes" id="UP000828390"/>
    </source>
</evidence>
<feature type="transmembrane region" description="Helical" evidence="1">
    <location>
        <begin position="18"/>
        <end position="39"/>
    </location>
</feature>
<gene>
    <name evidence="2" type="ORF">DPMN_029759</name>
</gene>
<organism evidence="2 3">
    <name type="scientific">Dreissena polymorpha</name>
    <name type="common">Zebra mussel</name>
    <name type="synonym">Mytilus polymorpha</name>
    <dbReference type="NCBI Taxonomy" id="45954"/>
    <lineage>
        <taxon>Eukaryota</taxon>
        <taxon>Metazoa</taxon>
        <taxon>Spiralia</taxon>
        <taxon>Lophotrochozoa</taxon>
        <taxon>Mollusca</taxon>
        <taxon>Bivalvia</taxon>
        <taxon>Autobranchia</taxon>
        <taxon>Heteroconchia</taxon>
        <taxon>Euheterodonta</taxon>
        <taxon>Imparidentia</taxon>
        <taxon>Neoheterodontei</taxon>
        <taxon>Myida</taxon>
        <taxon>Dreissenoidea</taxon>
        <taxon>Dreissenidae</taxon>
        <taxon>Dreissena</taxon>
    </lineage>
</organism>
<dbReference type="AlphaFoldDB" id="A0A9D4LZ54"/>
<proteinExistence type="predicted"/>
<evidence type="ECO:0000256" key="1">
    <source>
        <dbReference type="SAM" id="Phobius"/>
    </source>
</evidence>
<protein>
    <submittedName>
        <fullName evidence="2">Uncharacterized protein</fullName>
    </submittedName>
</protein>
<sequence length="97" mass="10811">MATDKAQERTEIKDCKKIIIILSSALSIPLACIVTCIVYTRCKNKGDKSESGTTAESIPLEQQGRLSSTLEVRVTVNYLPNSYISLTRNARPYTFPR</sequence>
<keyword evidence="3" id="KW-1185">Reference proteome</keyword>
<keyword evidence="1" id="KW-0812">Transmembrane</keyword>
<keyword evidence="1" id="KW-1133">Transmembrane helix</keyword>
<reference evidence="2" key="1">
    <citation type="journal article" date="2019" name="bioRxiv">
        <title>The Genome of the Zebra Mussel, Dreissena polymorpha: A Resource for Invasive Species Research.</title>
        <authorList>
            <person name="McCartney M.A."/>
            <person name="Auch B."/>
            <person name="Kono T."/>
            <person name="Mallez S."/>
            <person name="Zhang Y."/>
            <person name="Obille A."/>
            <person name="Becker A."/>
            <person name="Abrahante J.E."/>
            <person name="Garbe J."/>
            <person name="Badalamenti J.P."/>
            <person name="Herman A."/>
            <person name="Mangelson H."/>
            <person name="Liachko I."/>
            <person name="Sullivan S."/>
            <person name="Sone E.D."/>
            <person name="Koren S."/>
            <person name="Silverstein K.A.T."/>
            <person name="Beckman K.B."/>
            <person name="Gohl D.M."/>
        </authorList>
    </citation>
    <scope>NUCLEOTIDE SEQUENCE</scope>
    <source>
        <strain evidence="2">Duluth1</strain>
        <tissue evidence="2">Whole animal</tissue>
    </source>
</reference>
<accession>A0A9D4LZ54</accession>
<keyword evidence="1" id="KW-0472">Membrane</keyword>
<evidence type="ECO:0000313" key="2">
    <source>
        <dbReference type="EMBL" id="KAH3866661.1"/>
    </source>
</evidence>
<dbReference type="Proteomes" id="UP000828390">
    <property type="component" value="Unassembled WGS sequence"/>
</dbReference>
<dbReference type="EMBL" id="JAIWYP010000002">
    <property type="protein sequence ID" value="KAH3866661.1"/>
    <property type="molecule type" value="Genomic_DNA"/>
</dbReference>
<name>A0A9D4LZ54_DREPO</name>
<comment type="caution">
    <text evidence="2">The sequence shown here is derived from an EMBL/GenBank/DDBJ whole genome shotgun (WGS) entry which is preliminary data.</text>
</comment>